<proteinExistence type="predicted"/>
<evidence type="ECO:0000256" key="5">
    <source>
        <dbReference type="SAM" id="MobiDB-lite"/>
    </source>
</evidence>
<evidence type="ECO:0000259" key="7">
    <source>
        <dbReference type="Pfam" id="PF07298"/>
    </source>
</evidence>
<sequence>MRRHVPPSKVSAFIHLGNVCALGAMCSHDMIQLRSFMISATGMGMLYNLLQPRPLMPPVYWGLVFVAGHSAQIARILYSRAAVELDERALQLYESSFLPFSFPPRAFSELMAHAEFVGYRDGDLVAEEGAPVGYVQIIVSGSARFTHEGAHKADASKSSRAVARVIDAAAVAGHSGSWVGEAFDPRYLEHRTHAHRIEAVGETRAVRFPVGEFHRVVDGDAAALAACERIQLDDLEGKLQAYERAHEDEPTVGSPSVGDDSASFSLSSQSPSKWLAFSAATSLVLYLDSLLWFLPSGPRLGDKFLAAVQSVSGPAPDKTVFLMLLAFAAAHSGLAALRPYSEPVIGARAHRVIFAGVSLPLSLSCLSYFVNHAHDGARLWDLSALPHLHAVCWALNFASFLLLSPSTFNLLEIAAIETPQLHLWETGVIRITRHPQAVGQYLWCFSHCLYLGSSTALAASAALVAHHAYSCHHGDRRLLARHGEAFEQVKERTSTVPFQAILEGRQVLPDGYWREWARGPYFLVVGGTAAAYVAHPWMQAGAALLGW</sequence>
<dbReference type="Gene3D" id="2.60.120.10">
    <property type="entry name" value="Jelly Rolls"/>
    <property type="match status" value="1"/>
</dbReference>
<protein>
    <submittedName>
        <fullName evidence="8">Uncharacterized protein</fullName>
    </submittedName>
</protein>
<dbReference type="InterPro" id="IPR000595">
    <property type="entry name" value="cNMP-bd_dom"/>
</dbReference>
<evidence type="ECO:0000313" key="8">
    <source>
        <dbReference type="EMBL" id="GMI36192.1"/>
    </source>
</evidence>
<feature type="domain" description="POPDC1-3" evidence="6">
    <location>
        <begin position="13"/>
        <end position="115"/>
    </location>
</feature>
<dbReference type="SUPFAM" id="SSF51206">
    <property type="entry name" value="cAMP-binding domain-like"/>
    <property type="match status" value="1"/>
</dbReference>
<gene>
    <name evidence="8" type="ORF">TeGR_g10928</name>
</gene>
<reference evidence="8 9" key="1">
    <citation type="journal article" date="2023" name="Commun. Biol.">
        <title>Genome analysis of Parmales, the sister group of diatoms, reveals the evolutionary specialization of diatoms from phago-mixotrophs to photoautotrophs.</title>
        <authorList>
            <person name="Ban H."/>
            <person name="Sato S."/>
            <person name="Yoshikawa S."/>
            <person name="Yamada K."/>
            <person name="Nakamura Y."/>
            <person name="Ichinomiya M."/>
            <person name="Sato N."/>
            <person name="Blanc-Mathieu R."/>
            <person name="Endo H."/>
            <person name="Kuwata A."/>
            <person name="Ogata H."/>
        </authorList>
    </citation>
    <scope>NUCLEOTIDE SEQUENCE [LARGE SCALE GENOMIC DNA]</scope>
</reference>
<dbReference type="InterPro" id="IPR055272">
    <property type="entry name" value="POPDC1-3_dom"/>
</dbReference>
<keyword evidence="2" id="KW-0812">Transmembrane</keyword>
<dbReference type="InterPro" id="IPR014710">
    <property type="entry name" value="RmlC-like_jellyroll"/>
</dbReference>
<organism evidence="8 9">
    <name type="scientific">Tetraparma gracilis</name>
    <dbReference type="NCBI Taxonomy" id="2962635"/>
    <lineage>
        <taxon>Eukaryota</taxon>
        <taxon>Sar</taxon>
        <taxon>Stramenopiles</taxon>
        <taxon>Ochrophyta</taxon>
        <taxon>Bolidophyceae</taxon>
        <taxon>Parmales</taxon>
        <taxon>Triparmaceae</taxon>
        <taxon>Tetraparma</taxon>
    </lineage>
</organism>
<dbReference type="PANTHER" id="PTHR35988">
    <property type="entry name" value="15-CIS-ZETA-CAROTENE ISOMERASE, CHLOROPLASTIC"/>
    <property type="match status" value="1"/>
</dbReference>
<dbReference type="Gene3D" id="1.20.120.1630">
    <property type="match status" value="1"/>
</dbReference>
<name>A0ABQ6MY97_9STRA</name>
<dbReference type="Pfam" id="PF07298">
    <property type="entry name" value="NnrU"/>
    <property type="match status" value="1"/>
</dbReference>
<evidence type="ECO:0000256" key="1">
    <source>
        <dbReference type="ARBA" id="ARBA00004141"/>
    </source>
</evidence>
<dbReference type="PANTHER" id="PTHR35988:SF2">
    <property type="entry name" value="15-CIS-ZETA-CAROTENE ISOMERASE, CHLOROPLASTIC"/>
    <property type="match status" value="1"/>
</dbReference>
<dbReference type="InterPro" id="IPR018490">
    <property type="entry name" value="cNMP-bd_dom_sf"/>
</dbReference>
<comment type="subcellular location">
    <subcellularLocation>
        <location evidence="1">Membrane</location>
        <topology evidence="1">Multi-pass membrane protein</topology>
    </subcellularLocation>
</comment>
<dbReference type="CDD" id="cd00038">
    <property type="entry name" value="CAP_ED"/>
    <property type="match status" value="1"/>
</dbReference>
<dbReference type="EMBL" id="BRYB01004753">
    <property type="protein sequence ID" value="GMI36192.1"/>
    <property type="molecule type" value="Genomic_DNA"/>
</dbReference>
<dbReference type="Pfam" id="PF04831">
    <property type="entry name" value="POPDC1-3"/>
    <property type="match status" value="1"/>
</dbReference>
<keyword evidence="3" id="KW-1133">Transmembrane helix</keyword>
<keyword evidence="4" id="KW-0472">Membrane</keyword>
<feature type="domain" description="NnrU" evidence="7">
    <location>
        <begin position="321"/>
        <end position="537"/>
    </location>
</feature>
<keyword evidence="9" id="KW-1185">Reference proteome</keyword>
<evidence type="ECO:0000256" key="2">
    <source>
        <dbReference type="ARBA" id="ARBA00022692"/>
    </source>
</evidence>
<dbReference type="InterPro" id="IPR009915">
    <property type="entry name" value="NnrU_dom"/>
</dbReference>
<accession>A0ABQ6MY97</accession>
<evidence type="ECO:0000256" key="4">
    <source>
        <dbReference type="ARBA" id="ARBA00023136"/>
    </source>
</evidence>
<evidence type="ECO:0000259" key="6">
    <source>
        <dbReference type="Pfam" id="PF04831"/>
    </source>
</evidence>
<evidence type="ECO:0000256" key="3">
    <source>
        <dbReference type="ARBA" id="ARBA00022989"/>
    </source>
</evidence>
<evidence type="ECO:0000313" key="9">
    <source>
        <dbReference type="Proteomes" id="UP001165060"/>
    </source>
</evidence>
<comment type="caution">
    <text evidence="8">The sequence shown here is derived from an EMBL/GenBank/DDBJ whole genome shotgun (WGS) entry which is preliminary data.</text>
</comment>
<feature type="region of interest" description="Disordered" evidence="5">
    <location>
        <begin position="245"/>
        <end position="264"/>
    </location>
</feature>
<dbReference type="Proteomes" id="UP001165060">
    <property type="component" value="Unassembled WGS sequence"/>
</dbReference>